<evidence type="ECO:0000256" key="7">
    <source>
        <dbReference type="ARBA" id="ARBA00022723"/>
    </source>
</evidence>
<dbReference type="GO" id="GO:0070034">
    <property type="term" value="F:telomerase RNA binding"/>
    <property type="evidence" value="ECO:0007669"/>
    <property type="project" value="TreeGrafter"/>
</dbReference>
<dbReference type="AlphaFoldDB" id="A0A6H0XZ90"/>
<dbReference type="GO" id="GO:0000333">
    <property type="term" value="C:telomerase catalytic core complex"/>
    <property type="evidence" value="ECO:0007669"/>
    <property type="project" value="TreeGrafter"/>
</dbReference>
<evidence type="ECO:0000256" key="2">
    <source>
        <dbReference type="ARBA" id="ARBA00012493"/>
    </source>
</evidence>
<keyword evidence="5 13" id="KW-0808">Transferase</keyword>
<evidence type="ECO:0000256" key="1">
    <source>
        <dbReference type="ARBA" id="ARBA00008001"/>
    </source>
</evidence>
<dbReference type="PANTHER" id="PTHR12066">
    <property type="entry name" value="TELOMERASE REVERSE TRANSCRIPTASE"/>
    <property type="match status" value="1"/>
</dbReference>
<dbReference type="CDD" id="cd01648">
    <property type="entry name" value="TERT"/>
    <property type="match status" value="1"/>
</dbReference>
<keyword evidence="8 13" id="KW-0460">Magnesium</keyword>
<dbReference type="Gene3D" id="1.10.357.90">
    <property type="match status" value="1"/>
</dbReference>
<evidence type="ECO:0000256" key="8">
    <source>
        <dbReference type="ARBA" id="ARBA00022842"/>
    </source>
</evidence>
<dbReference type="GO" id="GO:0042162">
    <property type="term" value="F:telomeric DNA binding"/>
    <property type="evidence" value="ECO:0007669"/>
    <property type="project" value="TreeGrafter"/>
</dbReference>
<keyword evidence="4 13" id="KW-0158">Chromosome</keyword>
<evidence type="ECO:0000256" key="11">
    <source>
        <dbReference type="ARBA" id="ARBA00023242"/>
    </source>
</evidence>
<dbReference type="Pfam" id="PF00078">
    <property type="entry name" value="RVT_1"/>
    <property type="match status" value="1"/>
</dbReference>
<keyword evidence="16" id="KW-1185">Reference proteome</keyword>
<dbReference type="GO" id="GO:0007004">
    <property type="term" value="P:telomere maintenance via telomerase"/>
    <property type="evidence" value="ECO:0007669"/>
    <property type="project" value="TreeGrafter"/>
</dbReference>
<dbReference type="GO" id="GO:0046872">
    <property type="term" value="F:metal ion binding"/>
    <property type="evidence" value="ECO:0007669"/>
    <property type="project" value="UniProtKB-KW"/>
</dbReference>
<sequence length="1069" mass="122190">MKRKRSHAVNTAAIKRPRIDKACTNNKQTTTLLRQYYTNVCTLRQYLLCRLPDSARRRRRRLLKYGVEGIVEQDSSLAREVHLLDNIIVGSHKYVPLDELEIIDRDITVFTQQQSGIVDFCIWKLMRTNTNDSRAVHLLCHGAQPRTFDNGLDAQARRIMSLKQHPWTILSQLLGNDSERILCDMFLECGIFQPFDDTSNMIQLSGKPLTELKQVCRQVKQMHSIRAAAHNAKATLPEATPYCRLSDIRITRHRMLYGRPDRSPDGRIRLTLGRKHVLSRLINQEDESENVHLAKYIFPHQFDLQNVFSAPDAHTATMQSLRTSDDRDIEIVAALDRMQAKLGDKVLDDARLKTLVPRRLKGGVLQLVRRIRMRHKRAAFRYMYEYYCPRRTVPALDDSIALAIPDNMVVAFCQAAVLNVFGAECFGSVHNRRCIEAKINHFVRLRRYENVSVHDLLDGIRIAEVKWLAPQRVKPGARLSRTDFDRRKELMAELLYFVFDSFLVPLIKGHFHVTESSVHRNRLFYFRHDTWAAMCEPAIRDMKANMLEECGSSTVQKAETSRSIGVNFVRMIPKERGMRPIINLRRAMVKQQRGRTTYGRSINSLLQPAFQAMNWERSIRPHLTGDAMFSVDDMLPQLQAFRKSLQRQGLADAPLYFAKIDVQGCFDSLPQDKLMLLVSRVLERTDYAIKRFSRVKLLSGHNKQTPGFGAKPSWKYLLRACERGKQLALDDIITCESKDGRVNSIYVDGRAQGPQSRATMLDILQEHIESNIISIGNRMYRQRKGIAQGSIVSSLLCNLLYSQMEHEALAFTNRPDSKLLRLIDDFLLITPDRTTAEQFMQTMHAGIAEYGVQVKVEKSRANFDVAIGGVQIARVPSVADFAYCGHTINTVTLDLGKDHERAKKNNTADGVTVEHSKMPGQSFYRKTLNALQMQMHGMLISTAHNAVETVLANLFRIFTGVAQKTYHYVHSLPAKSKPAEKLVIRAITDAIKLAHKLVKRCRSRSVSDDLCGVVSTAQTRWLACKAFVDVLQQRQARHGKLLAWLQEEMRSKALRGLDRQLLPIVQRCT</sequence>
<dbReference type="OrthoDB" id="289721at2759"/>
<dbReference type="EC" id="2.7.7.49" evidence="2 13"/>
<dbReference type="GO" id="GO:0000781">
    <property type="term" value="C:chromosome, telomeric region"/>
    <property type="evidence" value="ECO:0007669"/>
    <property type="project" value="UniProtKB-SubCell"/>
</dbReference>
<evidence type="ECO:0000256" key="13">
    <source>
        <dbReference type="RuleBase" id="RU365061"/>
    </source>
</evidence>
<dbReference type="Pfam" id="PF21399">
    <property type="entry name" value="TERT_C"/>
    <property type="match status" value="1"/>
</dbReference>
<dbReference type="EMBL" id="CP051142">
    <property type="protein sequence ID" value="QIX00073.1"/>
    <property type="molecule type" value="Genomic_DNA"/>
</dbReference>
<evidence type="ECO:0000256" key="5">
    <source>
        <dbReference type="ARBA" id="ARBA00022679"/>
    </source>
</evidence>
<dbReference type="Pfam" id="PF12009">
    <property type="entry name" value="Telomerase_RBD"/>
    <property type="match status" value="1"/>
</dbReference>
<dbReference type="PROSITE" id="PS50878">
    <property type="entry name" value="RT_POL"/>
    <property type="match status" value="1"/>
</dbReference>
<evidence type="ECO:0000256" key="6">
    <source>
        <dbReference type="ARBA" id="ARBA00022695"/>
    </source>
</evidence>
<comment type="catalytic activity">
    <reaction evidence="12 13">
        <text>DNA(n) + a 2'-deoxyribonucleoside 5'-triphosphate = DNA(n+1) + diphosphate</text>
        <dbReference type="Rhea" id="RHEA:22508"/>
        <dbReference type="Rhea" id="RHEA-COMP:17339"/>
        <dbReference type="Rhea" id="RHEA-COMP:17340"/>
        <dbReference type="ChEBI" id="CHEBI:33019"/>
        <dbReference type="ChEBI" id="CHEBI:61560"/>
        <dbReference type="ChEBI" id="CHEBI:173112"/>
        <dbReference type="EC" id="2.7.7.49"/>
    </reaction>
</comment>
<evidence type="ECO:0000256" key="4">
    <source>
        <dbReference type="ARBA" id="ARBA00022454"/>
    </source>
</evidence>
<evidence type="ECO:0000256" key="9">
    <source>
        <dbReference type="ARBA" id="ARBA00022895"/>
    </source>
</evidence>
<protein>
    <recommendedName>
        <fullName evidence="3 13">Telomerase reverse transcriptase</fullName>
        <ecNumber evidence="2 13">2.7.7.49</ecNumber>
    </recommendedName>
    <alternativeName>
        <fullName evidence="13">Telomerase catalytic subunit</fullName>
    </alternativeName>
</protein>
<dbReference type="InterPro" id="IPR021891">
    <property type="entry name" value="Telomerase_RBD"/>
</dbReference>
<feature type="domain" description="Reverse transcriptase" evidence="14">
    <location>
        <begin position="553"/>
        <end position="888"/>
    </location>
</feature>
<reference evidence="15 16" key="1">
    <citation type="journal article" date="2016" name="Sci. Rep.">
        <title>Peltaster fructicola genome reveals evolution from an invasive phytopathogen to an ectophytic parasite.</title>
        <authorList>
            <person name="Xu C."/>
            <person name="Chen H."/>
            <person name="Gleason M.L."/>
            <person name="Xu J.R."/>
            <person name="Liu H."/>
            <person name="Zhang R."/>
            <person name="Sun G."/>
        </authorList>
    </citation>
    <scope>NUCLEOTIDE SEQUENCE [LARGE SCALE GENOMIC DNA]</scope>
    <source>
        <strain evidence="15 16">LNHT1506</strain>
    </source>
</reference>
<keyword evidence="6 13" id="KW-0548">Nucleotidyltransferase</keyword>
<comment type="similarity">
    <text evidence="1 13">Belongs to the reverse transcriptase family. Telomerase subfamily.</text>
</comment>
<dbReference type="Gene3D" id="1.10.132.70">
    <property type="match status" value="1"/>
</dbReference>
<organism evidence="15 16">
    <name type="scientific">Peltaster fructicola</name>
    <dbReference type="NCBI Taxonomy" id="286661"/>
    <lineage>
        <taxon>Eukaryota</taxon>
        <taxon>Fungi</taxon>
        <taxon>Dikarya</taxon>
        <taxon>Ascomycota</taxon>
        <taxon>Pezizomycotina</taxon>
        <taxon>Dothideomycetes</taxon>
        <taxon>Dothideomycetes incertae sedis</taxon>
        <taxon>Peltaster</taxon>
    </lineage>
</organism>
<name>A0A6H0XZ90_9PEZI</name>
<dbReference type="PANTHER" id="PTHR12066:SF0">
    <property type="entry name" value="TELOMERASE REVERSE TRANSCRIPTASE"/>
    <property type="match status" value="1"/>
</dbReference>
<dbReference type="InterPro" id="IPR000477">
    <property type="entry name" value="RT_dom"/>
</dbReference>
<dbReference type="InterPro" id="IPR049139">
    <property type="entry name" value="TERT_C"/>
</dbReference>
<comment type="subcellular location">
    <subcellularLocation>
        <location evidence="13">Nucleus</location>
    </subcellularLocation>
    <subcellularLocation>
        <location evidence="13">Chromosome</location>
        <location evidence="13">Telomere</location>
    </subcellularLocation>
</comment>
<dbReference type="GO" id="GO:0003720">
    <property type="term" value="F:telomerase activity"/>
    <property type="evidence" value="ECO:0007669"/>
    <property type="project" value="InterPro"/>
</dbReference>
<comment type="function">
    <text evidence="13">Telomerase is a ribonucleoprotein enzyme essential for the replication of chromosome termini in most eukaryotes. It elongates telomeres. It is a reverse transcriptase that adds simple sequence repeats to chromosome ends by copying a template sequence within the RNA component of the enzyme.</text>
</comment>
<gene>
    <name evidence="15" type="ORF">AMS68_005590</name>
</gene>
<proteinExistence type="inferred from homology"/>
<keyword evidence="10 13" id="KW-0695">RNA-directed DNA polymerase</keyword>
<dbReference type="SMART" id="SM00975">
    <property type="entry name" value="Telomerase_RBD"/>
    <property type="match status" value="1"/>
</dbReference>
<dbReference type="InterPro" id="IPR003545">
    <property type="entry name" value="Telomerase_RT"/>
</dbReference>
<evidence type="ECO:0000313" key="16">
    <source>
        <dbReference type="Proteomes" id="UP000503462"/>
    </source>
</evidence>
<keyword evidence="11 13" id="KW-0539">Nucleus</keyword>
<dbReference type="PRINTS" id="PR01365">
    <property type="entry name" value="TELOMERASERT"/>
</dbReference>
<evidence type="ECO:0000256" key="10">
    <source>
        <dbReference type="ARBA" id="ARBA00022918"/>
    </source>
</evidence>
<accession>A0A6H0XZ90</accession>
<keyword evidence="9 13" id="KW-0779">Telomere</keyword>
<evidence type="ECO:0000313" key="15">
    <source>
        <dbReference type="EMBL" id="QIX00073.1"/>
    </source>
</evidence>
<dbReference type="Gene3D" id="3.30.70.2630">
    <property type="match status" value="1"/>
</dbReference>
<dbReference type="InterPro" id="IPR043502">
    <property type="entry name" value="DNA/RNA_pol_sf"/>
</dbReference>
<dbReference type="SUPFAM" id="SSF56672">
    <property type="entry name" value="DNA/RNA polymerases"/>
    <property type="match status" value="1"/>
</dbReference>
<evidence type="ECO:0000259" key="14">
    <source>
        <dbReference type="PROSITE" id="PS50878"/>
    </source>
</evidence>
<evidence type="ECO:0000256" key="3">
    <source>
        <dbReference type="ARBA" id="ARBA00016182"/>
    </source>
</evidence>
<dbReference type="Proteomes" id="UP000503462">
    <property type="component" value="Chromosome 4"/>
</dbReference>
<keyword evidence="7 13" id="KW-0479">Metal-binding</keyword>
<evidence type="ECO:0000256" key="12">
    <source>
        <dbReference type="ARBA" id="ARBA00048173"/>
    </source>
</evidence>